<evidence type="ECO:0000256" key="2">
    <source>
        <dbReference type="ARBA" id="ARBA00022448"/>
    </source>
</evidence>
<dbReference type="Proteomes" id="UP000306192">
    <property type="component" value="Unassembled WGS sequence"/>
</dbReference>
<keyword evidence="2" id="KW-0813">Transport</keyword>
<dbReference type="EMBL" id="QYRT01000004">
    <property type="protein sequence ID" value="TIH40154.1"/>
    <property type="molecule type" value="Genomic_DNA"/>
</dbReference>
<dbReference type="PROSITE" id="PS50893">
    <property type="entry name" value="ABC_TRANSPORTER_2"/>
    <property type="match status" value="1"/>
</dbReference>
<proteinExistence type="inferred from homology"/>
<dbReference type="PANTHER" id="PTHR43335">
    <property type="entry name" value="ABC TRANSPORTER, ATP-BINDING PROTEIN"/>
    <property type="match status" value="1"/>
</dbReference>
<dbReference type="Pfam" id="PF00005">
    <property type="entry name" value="ABC_tran"/>
    <property type="match status" value="1"/>
</dbReference>
<gene>
    <name evidence="7" type="ORF">D4765_03245</name>
</gene>
<dbReference type="InterPro" id="IPR027417">
    <property type="entry name" value="P-loop_NTPase"/>
</dbReference>
<feature type="region of interest" description="Disordered" evidence="5">
    <location>
        <begin position="206"/>
        <end position="266"/>
    </location>
</feature>
<dbReference type="InterPro" id="IPR017871">
    <property type="entry name" value="ABC_transporter-like_CS"/>
</dbReference>
<dbReference type="InterPro" id="IPR003439">
    <property type="entry name" value="ABC_transporter-like_ATP-bd"/>
</dbReference>
<name>A0A4V6U5H7_9MICO</name>
<protein>
    <submittedName>
        <fullName evidence="7">ABC transporter ATP-binding protein</fullName>
    </submittedName>
</protein>
<dbReference type="SUPFAM" id="SSF52540">
    <property type="entry name" value="P-loop containing nucleoside triphosphate hydrolases"/>
    <property type="match status" value="1"/>
</dbReference>
<dbReference type="GO" id="GO:0005524">
    <property type="term" value="F:ATP binding"/>
    <property type="evidence" value="ECO:0007669"/>
    <property type="project" value="UniProtKB-KW"/>
</dbReference>
<feature type="domain" description="ABC transporter" evidence="6">
    <location>
        <begin position="6"/>
        <end position="241"/>
    </location>
</feature>
<organism evidence="7 8">
    <name type="scientific">Subtercola vilae</name>
    <dbReference type="NCBI Taxonomy" id="2056433"/>
    <lineage>
        <taxon>Bacteria</taxon>
        <taxon>Bacillati</taxon>
        <taxon>Actinomycetota</taxon>
        <taxon>Actinomycetes</taxon>
        <taxon>Micrococcales</taxon>
        <taxon>Microbacteriaceae</taxon>
        <taxon>Subtercola</taxon>
    </lineage>
</organism>
<dbReference type="SMART" id="SM00382">
    <property type="entry name" value="AAA"/>
    <property type="match status" value="1"/>
</dbReference>
<accession>A0A4V6U5H7</accession>
<comment type="caution">
    <text evidence="7">The sequence shown here is derived from an EMBL/GenBank/DDBJ whole genome shotgun (WGS) entry which is preliminary data.</text>
</comment>
<evidence type="ECO:0000256" key="5">
    <source>
        <dbReference type="SAM" id="MobiDB-lite"/>
    </source>
</evidence>
<keyword evidence="3" id="KW-0547">Nucleotide-binding</keyword>
<keyword evidence="4 7" id="KW-0067">ATP-binding</keyword>
<evidence type="ECO:0000256" key="4">
    <source>
        <dbReference type="ARBA" id="ARBA00022840"/>
    </source>
</evidence>
<evidence type="ECO:0000259" key="6">
    <source>
        <dbReference type="PROSITE" id="PS50893"/>
    </source>
</evidence>
<dbReference type="PANTHER" id="PTHR43335:SF4">
    <property type="entry name" value="ABC TRANSPORTER, ATP-BINDING PROTEIN"/>
    <property type="match status" value="1"/>
</dbReference>
<dbReference type="PROSITE" id="PS00211">
    <property type="entry name" value="ABC_TRANSPORTER_1"/>
    <property type="match status" value="1"/>
</dbReference>
<feature type="compositionally biased region" description="Basic and acidic residues" evidence="5">
    <location>
        <begin position="206"/>
        <end position="218"/>
    </location>
</feature>
<dbReference type="Gene3D" id="3.40.50.300">
    <property type="entry name" value="P-loop containing nucleotide triphosphate hydrolases"/>
    <property type="match status" value="1"/>
</dbReference>
<dbReference type="GO" id="GO:0016887">
    <property type="term" value="F:ATP hydrolysis activity"/>
    <property type="evidence" value="ECO:0007669"/>
    <property type="project" value="InterPro"/>
</dbReference>
<evidence type="ECO:0000256" key="3">
    <source>
        <dbReference type="ARBA" id="ARBA00022741"/>
    </source>
</evidence>
<dbReference type="OrthoDB" id="9804819at2"/>
<reference evidence="7 8" key="1">
    <citation type="journal article" date="2019" name="Microorganisms">
        <title>Systematic Affiliation and Genome Analysis of Subtercola vilae DB165(T) with Particular Emphasis on Cold Adaptation of an Isolate from a High-Altitude Cold Volcano Lake.</title>
        <authorList>
            <person name="Villalobos A.S."/>
            <person name="Wiese J."/>
            <person name="Imhoff J.F."/>
            <person name="Dorador C."/>
            <person name="Keller A."/>
            <person name="Hentschel U."/>
        </authorList>
    </citation>
    <scope>NUCLEOTIDE SEQUENCE [LARGE SCALE GENOMIC DNA]</scope>
    <source>
        <strain evidence="7 8">DB165</strain>
    </source>
</reference>
<dbReference type="InterPro" id="IPR003593">
    <property type="entry name" value="AAA+_ATPase"/>
</dbReference>
<evidence type="ECO:0000313" key="8">
    <source>
        <dbReference type="Proteomes" id="UP000306192"/>
    </source>
</evidence>
<sequence length="266" mass="29702">MSTTAIATRGLSRRYGTKTALKELELTVEHGEIFGLLGHNGAGKTTTVTLLTTLLEPTSGTATVAGFDVSSDPRNVRANIGYLPENVRLYDNLTMRENLRFFGRLSGVINVDHRIAETLDFLEFTGHENERLSTFSKGMRQRVGIAQAILHLPSVLFLDEPTSGLDPQGVKTLRETIVRMNRELGMTVFMNTHLLSEVTAWATNDEKRGHRHSLRDSQRLPGPPPTHTPGRLSRHDRGVKHHRMVDEPDRHSCLQPSSPGWPDNRT</sequence>
<evidence type="ECO:0000313" key="7">
    <source>
        <dbReference type="EMBL" id="TIH40154.1"/>
    </source>
</evidence>
<evidence type="ECO:0000256" key="1">
    <source>
        <dbReference type="ARBA" id="ARBA00005417"/>
    </source>
</evidence>
<keyword evidence="8" id="KW-1185">Reference proteome</keyword>
<comment type="similarity">
    <text evidence="1">Belongs to the ABC transporter superfamily.</text>
</comment>
<feature type="compositionally biased region" description="Basic residues" evidence="5">
    <location>
        <begin position="232"/>
        <end position="243"/>
    </location>
</feature>
<dbReference type="AlphaFoldDB" id="A0A4V6U5H7"/>